<feature type="compositionally biased region" description="Acidic residues" evidence="1">
    <location>
        <begin position="99"/>
        <end position="115"/>
    </location>
</feature>
<dbReference type="Proteomes" id="UP001519332">
    <property type="component" value="Unassembled WGS sequence"/>
</dbReference>
<feature type="region of interest" description="Disordered" evidence="1">
    <location>
        <begin position="1"/>
        <end position="20"/>
    </location>
</feature>
<gene>
    <name evidence="3" type="ORF">JOF56_003372</name>
</gene>
<feature type="compositionally biased region" description="Low complexity" evidence="1">
    <location>
        <begin position="166"/>
        <end position="195"/>
    </location>
</feature>
<evidence type="ECO:0000256" key="1">
    <source>
        <dbReference type="SAM" id="MobiDB-lite"/>
    </source>
</evidence>
<proteinExistence type="predicted"/>
<evidence type="ECO:0000313" key="4">
    <source>
        <dbReference type="Proteomes" id="UP001519332"/>
    </source>
</evidence>
<sequence length="362" mass="39006">MKPRGRSHMIESEDPPEYDPVKRFAGKLQQLRRSEMSYEEMEGKTGCPHEKLLAAASGKIWPAWRTVEAYVSACDGDIEEWHAEWEAVGAALENTGVDREDEISSADDESPEPSDEPPGSDTITEEQTGRTRRIRPAILILGAVALTVGIVMVTALVPGGTPRTDPPAVGSAPVSTVASSAPSPTSTAPPSTSAGLPNGPATPTGKPTGSPPVTTKNTPSATAPTNVGKQPAQPSEDPGRYDKVQEKRVVELIQQQGYNWVDIEYWRHDSTKPGELQIDTQKVFTNLGAKLTIIPDDPLANRERCARATGWRDSISFAELHVGSQLCGLSHMDRYASLVVRLLPGSPASNGRFTFYGITWNG</sequence>
<keyword evidence="2" id="KW-0812">Transmembrane</keyword>
<organism evidence="3 4">
    <name type="scientific">Kibdelosporangium banguiense</name>
    <dbReference type="NCBI Taxonomy" id="1365924"/>
    <lineage>
        <taxon>Bacteria</taxon>
        <taxon>Bacillati</taxon>
        <taxon>Actinomycetota</taxon>
        <taxon>Actinomycetes</taxon>
        <taxon>Pseudonocardiales</taxon>
        <taxon>Pseudonocardiaceae</taxon>
        <taxon>Kibdelosporangium</taxon>
    </lineage>
</organism>
<feature type="region of interest" description="Disordered" evidence="1">
    <location>
        <begin position="161"/>
        <end position="242"/>
    </location>
</feature>
<feature type="transmembrane region" description="Helical" evidence="2">
    <location>
        <begin position="137"/>
        <end position="157"/>
    </location>
</feature>
<keyword evidence="2" id="KW-1133">Transmembrane helix</keyword>
<evidence type="ECO:0000313" key="3">
    <source>
        <dbReference type="EMBL" id="MBP2322987.1"/>
    </source>
</evidence>
<feature type="region of interest" description="Disordered" evidence="1">
    <location>
        <begin position="96"/>
        <end position="130"/>
    </location>
</feature>
<keyword evidence="2" id="KW-0472">Membrane</keyword>
<evidence type="ECO:0000256" key="2">
    <source>
        <dbReference type="SAM" id="Phobius"/>
    </source>
</evidence>
<reference evidence="3 4" key="1">
    <citation type="submission" date="2021-03" db="EMBL/GenBank/DDBJ databases">
        <title>Sequencing the genomes of 1000 actinobacteria strains.</title>
        <authorList>
            <person name="Klenk H.-P."/>
        </authorList>
    </citation>
    <scope>NUCLEOTIDE SEQUENCE [LARGE SCALE GENOMIC DNA]</scope>
    <source>
        <strain evidence="3 4">DSM 46670</strain>
    </source>
</reference>
<evidence type="ECO:0008006" key="5">
    <source>
        <dbReference type="Google" id="ProtNLM"/>
    </source>
</evidence>
<comment type="caution">
    <text evidence="3">The sequence shown here is derived from an EMBL/GenBank/DDBJ whole genome shotgun (WGS) entry which is preliminary data.</text>
</comment>
<feature type="compositionally biased region" description="Polar residues" evidence="1">
    <location>
        <begin position="205"/>
        <end position="228"/>
    </location>
</feature>
<accession>A0ABS4TEZ3</accession>
<dbReference type="EMBL" id="JAGINW010000001">
    <property type="protein sequence ID" value="MBP2322987.1"/>
    <property type="molecule type" value="Genomic_DNA"/>
</dbReference>
<dbReference type="RefSeq" id="WP_209638816.1">
    <property type="nucleotide sequence ID" value="NZ_JAGINW010000001.1"/>
</dbReference>
<protein>
    <recommendedName>
        <fullName evidence="5">PASTA domain-containing protein</fullName>
    </recommendedName>
</protein>
<keyword evidence="4" id="KW-1185">Reference proteome</keyword>
<name>A0ABS4TEZ3_9PSEU</name>